<dbReference type="Proteomes" id="UP000003340">
    <property type="component" value="Unassembled WGS sequence"/>
</dbReference>
<dbReference type="STRING" id="537013.CLOSTMETH_02208"/>
<dbReference type="InterPro" id="IPR036397">
    <property type="entry name" value="RNaseH_sf"/>
</dbReference>
<evidence type="ECO:0000313" key="1">
    <source>
        <dbReference type="EMBL" id="EEG30176.1"/>
    </source>
</evidence>
<evidence type="ECO:0000313" key="2">
    <source>
        <dbReference type="Proteomes" id="UP000003340"/>
    </source>
</evidence>
<proteinExistence type="predicted"/>
<dbReference type="HOGENOM" id="CLU_2896143_0_0_9"/>
<dbReference type="GO" id="GO:0003676">
    <property type="term" value="F:nucleic acid binding"/>
    <property type="evidence" value="ECO:0007669"/>
    <property type="project" value="InterPro"/>
</dbReference>
<dbReference type="eggNOG" id="COG2801">
    <property type="taxonomic scope" value="Bacteria"/>
</dbReference>
<dbReference type="Gene3D" id="3.30.420.10">
    <property type="entry name" value="Ribonuclease H-like superfamily/Ribonuclease H"/>
    <property type="match status" value="1"/>
</dbReference>
<dbReference type="AlphaFoldDB" id="C0EEC8"/>
<name>C0EEC8_9FIRM</name>
<dbReference type="PANTHER" id="PTHR46889">
    <property type="entry name" value="TRANSPOSASE INSF FOR INSERTION SEQUENCE IS3B-RELATED"/>
    <property type="match status" value="1"/>
</dbReference>
<keyword evidence="2" id="KW-1185">Reference proteome</keyword>
<dbReference type="EMBL" id="ACEC01000068">
    <property type="protein sequence ID" value="EEG30176.1"/>
    <property type="molecule type" value="Genomic_DNA"/>
</dbReference>
<accession>C0EEC8</accession>
<dbReference type="InterPro" id="IPR050900">
    <property type="entry name" value="Transposase_IS3/IS150/IS904"/>
</dbReference>
<protein>
    <recommendedName>
        <fullName evidence="3">Integrase catalytic domain-containing protein</fullName>
    </recommendedName>
</protein>
<comment type="caution">
    <text evidence="1">The sequence shown here is derived from an EMBL/GenBank/DDBJ whole genome shotgun (WGS) entry which is preliminary data.</text>
</comment>
<dbReference type="InterPro" id="IPR012337">
    <property type="entry name" value="RNaseH-like_sf"/>
</dbReference>
<dbReference type="SUPFAM" id="SSF53098">
    <property type="entry name" value="Ribonuclease H-like"/>
    <property type="match status" value="1"/>
</dbReference>
<gene>
    <name evidence="1" type="ORF">CLOSTMETH_02208</name>
</gene>
<sequence>MNLGQQIHNYKNLLNRQFRADRPNTKWVTDIFYIQTKQGVLYLSIIRDLYDNSIVAYKTTAK</sequence>
<evidence type="ECO:0008006" key="3">
    <source>
        <dbReference type="Google" id="ProtNLM"/>
    </source>
</evidence>
<organism evidence="1 2">
    <name type="scientific">[Clostridium] methylpentosum DSM 5476</name>
    <dbReference type="NCBI Taxonomy" id="537013"/>
    <lineage>
        <taxon>Bacteria</taxon>
        <taxon>Bacillati</taxon>
        <taxon>Bacillota</taxon>
        <taxon>Clostridia</taxon>
        <taxon>Eubacteriales</taxon>
        <taxon>Oscillospiraceae</taxon>
        <taxon>Oscillospiraceae incertae sedis</taxon>
    </lineage>
</organism>
<dbReference type="PANTHER" id="PTHR46889:SF4">
    <property type="entry name" value="TRANSPOSASE INSO FOR INSERTION SEQUENCE ELEMENT IS911B-RELATED"/>
    <property type="match status" value="1"/>
</dbReference>
<reference evidence="1 2" key="2">
    <citation type="submission" date="2009-02" db="EMBL/GenBank/DDBJ databases">
        <title>Draft genome sequence of Clostridium methylpentosum (DSM 5476).</title>
        <authorList>
            <person name="Sudarsanam P."/>
            <person name="Ley R."/>
            <person name="Guruge J."/>
            <person name="Turnbaugh P.J."/>
            <person name="Mahowald M."/>
            <person name="Liep D."/>
            <person name="Gordon J."/>
        </authorList>
    </citation>
    <scope>NUCLEOTIDE SEQUENCE [LARGE SCALE GENOMIC DNA]</scope>
    <source>
        <strain evidence="1 2">DSM 5476</strain>
    </source>
</reference>
<reference evidence="1 2" key="1">
    <citation type="submission" date="2009-01" db="EMBL/GenBank/DDBJ databases">
        <authorList>
            <person name="Fulton L."/>
            <person name="Clifton S."/>
            <person name="Fulton B."/>
            <person name="Xu J."/>
            <person name="Minx P."/>
            <person name="Pepin K.H."/>
            <person name="Johnson M."/>
            <person name="Bhonagiri V."/>
            <person name="Nash W.E."/>
            <person name="Mardis E.R."/>
            <person name="Wilson R.K."/>
        </authorList>
    </citation>
    <scope>NUCLEOTIDE SEQUENCE [LARGE SCALE GENOMIC DNA]</scope>
    <source>
        <strain evidence="1 2">DSM 5476</strain>
    </source>
</reference>